<accession>A0AAD3RDV9</accession>
<comment type="caution">
    <text evidence="2">The sequence shown here is derived from an EMBL/GenBank/DDBJ whole genome shotgun (WGS) entry which is preliminary data.</text>
</comment>
<feature type="region of interest" description="Disordered" evidence="1">
    <location>
        <begin position="133"/>
        <end position="172"/>
    </location>
</feature>
<dbReference type="AlphaFoldDB" id="A0AAD3RDV9"/>
<sequence length="172" mass="19814">MAKICSENSFSTRQRLPTNTPDELAVIENGDSRAHSLCEDNSERALSSESHRDSFTGAGAMARLSYFFFMLRNWATHRMNPEAERHDSFLDRFRGPELKEVASRESNAQSVGYNDTLHKRNLASKFPLAMYNMNNCNNTDDKKEDKKEGIKKDEKKEEEKKVEKKEEKKDGD</sequence>
<gene>
    <name evidence="2" type="ORF">AKAME5_001691300</name>
</gene>
<evidence type="ECO:0000313" key="3">
    <source>
        <dbReference type="Proteomes" id="UP001279410"/>
    </source>
</evidence>
<dbReference type="Proteomes" id="UP001279410">
    <property type="component" value="Unassembled WGS sequence"/>
</dbReference>
<feature type="region of interest" description="Disordered" evidence="1">
    <location>
        <begin position="1"/>
        <end position="21"/>
    </location>
</feature>
<dbReference type="EMBL" id="BRZM01000079">
    <property type="protein sequence ID" value="GLD65448.1"/>
    <property type="molecule type" value="Genomic_DNA"/>
</dbReference>
<protein>
    <submittedName>
        <fullName evidence="2">Cyclic nucleotide-gated cation channel alpha-3 isoform X2</fullName>
    </submittedName>
</protein>
<feature type="compositionally biased region" description="Basic and acidic residues" evidence="1">
    <location>
        <begin position="139"/>
        <end position="172"/>
    </location>
</feature>
<proteinExistence type="predicted"/>
<reference evidence="2" key="1">
    <citation type="submission" date="2022-08" db="EMBL/GenBank/DDBJ databases">
        <title>Genome sequencing of akame (Lates japonicus).</title>
        <authorList>
            <person name="Hashiguchi Y."/>
            <person name="Takahashi H."/>
        </authorList>
    </citation>
    <scope>NUCLEOTIDE SEQUENCE</scope>
    <source>
        <strain evidence="2">Kochi</strain>
    </source>
</reference>
<evidence type="ECO:0000313" key="2">
    <source>
        <dbReference type="EMBL" id="GLD65448.1"/>
    </source>
</evidence>
<keyword evidence="3" id="KW-1185">Reference proteome</keyword>
<organism evidence="2 3">
    <name type="scientific">Lates japonicus</name>
    <name type="common">Japanese lates</name>
    <dbReference type="NCBI Taxonomy" id="270547"/>
    <lineage>
        <taxon>Eukaryota</taxon>
        <taxon>Metazoa</taxon>
        <taxon>Chordata</taxon>
        <taxon>Craniata</taxon>
        <taxon>Vertebrata</taxon>
        <taxon>Euteleostomi</taxon>
        <taxon>Actinopterygii</taxon>
        <taxon>Neopterygii</taxon>
        <taxon>Teleostei</taxon>
        <taxon>Neoteleostei</taxon>
        <taxon>Acanthomorphata</taxon>
        <taxon>Carangaria</taxon>
        <taxon>Carangaria incertae sedis</taxon>
        <taxon>Centropomidae</taxon>
        <taxon>Lates</taxon>
    </lineage>
</organism>
<name>A0AAD3RDV9_LATJO</name>
<evidence type="ECO:0000256" key="1">
    <source>
        <dbReference type="SAM" id="MobiDB-lite"/>
    </source>
</evidence>